<accession>A0A179BNM2</accession>
<sequence length="151" mass="16323">MPGQQNGLKNTSAVVLNDVNVAPSALLGSLLIFFVSVPFVVFGNGFLVMVGAVMIVLSFIDAANIATLMLTTKCLVNDGNLVMKYGLSRRLNVSMPAPSIRDIKIKQTWFGSLFKYGSVIVIGDDLGVMLQYIKNPLAAMEAIKKSIDIWP</sequence>
<evidence type="ECO:0000313" key="3">
    <source>
        <dbReference type="EMBL" id="OAP92875.1"/>
    </source>
</evidence>
<name>A0A179BNM2_ACIFR</name>
<dbReference type="EMBL" id="LVXZ01000025">
    <property type="protein sequence ID" value="OAP92875.1"/>
    <property type="molecule type" value="Genomic_DNA"/>
</dbReference>
<dbReference type="Proteomes" id="UP000078302">
    <property type="component" value="Unassembled WGS sequence"/>
</dbReference>
<proteinExistence type="predicted"/>
<evidence type="ECO:0000259" key="2">
    <source>
        <dbReference type="Pfam" id="PF03703"/>
    </source>
</evidence>
<protein>
    <recommendedName>
        <fullName evidence="2">YdbS-like PH domain-containing protein</fullName>
    </recommendedName>
</protein>
<dbReference type="OrthoDB" id="5297449at2"/>
<feature type="transmembrane region" description="Helical" evidence="1">
    <location>
        <begin position="30"/>
        <end position="60"/>
    </location>
</feature>
<evidence type="ECO:0000313" key="4">
    <source>
        <dbReference type="Proteomes" id="UP000078302"/>
    </source>
</evidence>
<dbReference type="Pfam" id="PF03703">
    <property type="entry name" value="bPH_2"/>
    <property type="match status" value="1"/>
</dbReference>
<keyword evidence="4" id="KW-1185">Reference proteome</keyword>
<evidence type="ECO:0000256" key="1">
    <source>
        <dbReference type="SAM" id="Phobius"/>
    </source>
</evidence>
<dbReference type="InterPro" id="IPR005182">
    <property type="entry name" value="YdbS-like_PH"/>
</dbReference>
<reference evidence="3 4" key="1">
    <citation type="submission" date="2016-04" db="EMBL/GenBank/DDBJ databases">
        <title>Acidithiobacillus ferrooxidans genome sequencing and assembly.</title>
        <authorList>
            <person name="Zhou Z."/>
        </authorList>
    </citation>
    <scope>NUCLEOTIDE SEQUENCE [LARGE SCALE GENOMIC DNA]</scope>
    <source>
        <strain evidence="3 4">BY0502</strain>
    </source>
</reference>
<gene>
    <name evidence="3" type="ORF">A4H96_02815</name>
</gene>
<organism evidence="3 4">
    <name type="scientific">Acidithiobacillus ferrooxidans</name>
    <name type="common">Thiobacillus ferrooxidans</name>
    <dbReference type="NCBI Taxonomy" id="920"/>
    <lineage>
        <taxon>Bacteria</taxon>
        <taxon>Pseudomonadati</taxon>
        <taxon>Pseudomonadota</taxon>
        <taxon>Acidithiobacillia</taxon>
        <taxon>Acidithiobacillales</taxon>
        <taxon>Acidithiobacillaceae</taxon>
        <taxon>Acidithiobacillus</taxon>
    </lineage>
</organism>
<dbReference type="RefSeq" id="WP_064218185.1">
    <property type="nucleotide sequence ID" value="NZ_LVXZ01000025.1"/>
</dbReference>
<keyword evidence="1" id="KW-0472">Membrane</keyword>
<dbReference type="AlphaFoldDB" id="A0A179BNM2"/>
<keyword evidence="1" id="KW-1133">Transmembrane helix</keyword>
<comment type="caution">
    <text evidence="3">The sequence shown here is derived from an EMBL/GenBank/DDBJ whole genome shotgun (WGS) entry which is preliminary data.</text>
</comment>
<keyword evidence="1" id="KW-0812">Transmembrane</keyword>
<feature type="domain" description="YdbS-like PH" evidence="2">
    <location>
        <begin position="72"/>
        <end position="136"/>
    </location>
</feature>